<dbReference type="GO" id="GO:0006817">
    <property type="term" value="P:phosphate ion transport"/>
    <property type="evidence" value="ECO:0007669"/>
    <property type="project" value="UniProtKB-KW"/>
</dbReference>
<dbReference type="InterPro" id="IPR026022">
    <property type="entry name" value="PhoU_dom"/>
</dbReference>
<keyword evidence="4 8" id="KW-0813">Transport</keyword>
<gene>
    <name evidence="10" type="primary">phoU</name>
    <name evidence="10" type="ORF">PDMSB3_0025</name>
</gene>
<feature type="domain" description="PhoU" evidence="9">
    <location>
        <begin position="21"/>
        <end position="109"/>
    </location>
</feature>
<comment type="subunit">
    <text evidence="3 8">Homodimer.</text>
</comment>
<keyword evidence="5 8" id="KW-0963">Cytoplasm</keyword>
<feature type="domain" description="PhoU" evidence="9">
    <location>
        <begin position="130"/>
        <end position="210"/>
    </location>
</feature>
<dbReference type="EMBL" id="LR699555">
    <property type="protein sequence ID" value="VVD30861.1"/>
    <property type="molecule type" value="Genomic_DNA"/>
</dbReference>
<evidence type="ECO:0000256" key="6">
    <source>
        <dbReference type="ARBA" id="ARBA00022592"/>
    </source>
</evidence>
<evidence type="ECO:0000256" key="1">
    <source>
        <dbReference type="ARBA" id="ARBA00004496"/>
    </source>
</evidence>
<accession>A0A5Q4ZGJ7</accession>
<dbReference type="PANTHER" id="PTHR42930:SF3">
    <property type="entry name" value="PHOSPHATE-SPECIFIC TRANSPORT SYSTEM ACCESSORY PROTEIN PHOU"/>
    <property type="match status" value="1"/>
</dbReference>
<keyword evidence="6 8" id="KW-0592">Phosphate transport</keyword>
<evidence type="ECO:0000313" key="11">
    <source>
        <dbReference type="Proteomes" id="UP000325811"/>
    </source>
</evidence>
<dbReference type="InterPro" id="IPR038078">
    <property type="entry name" value="PhoU-like_sf"/>
</dbReference>
<evidence type="ECO:0000256" key="2">
    <source>
        <dbReference type="ARBA" id="ARBA00008107"/>
    </source>
</evidence>
<keyword evidence="11" id="KW-1185">Reference proteome</keyword>
<comment type="subcellular location">
    <subcellularLocation>
        <location evidence="1 8">Cytoplasm</location>
    </subcellularLocation>
</comment>
<evidence type="ECO:0000256" key="3">
    <source>
        <dbReference type="ARBA" id="ARBA00011738"/>
    </source>
</evidence>
<dbReference type="NCBIfam" id="TIGR02135">
    <property type="entry name" value="phoU_full"/>
    <property type="match status" value="1"/>
</dbReference>
<evidence type="ECO:0000256" key="5">
    <source>
        <dbReference type="ARBA" id="ARBA00022490"/>
    </source>
</evidence>
<comment type="similarity">
    <text evidence="2 8">Belongs to the PhoU family.</text>
</comment>
<dbReference type="RefSeq" id="WP_165189786.1">
    <property type="nucleotide sequence ID" value="NZ_LR699555.1"/>
</dbReference>
<keyword evidence="10" id="KW-0614">Plasmid</keyword>
<evidence type="ECO:0000256" key="8">
    <source>
        <dbReference type="PIRNR" id="PIRNR003107"/>
    </source>
</evidence>
<proteinExistence type="inferred from homology"/>
<dbReference type="GO" id="GO:0005737">
    <property type="term" value="C:cytoplasm"/>
    <property type="evidence" value="ECO:0007669"/>
    <property type="project" value="UniProtKB-SubCell"/>
</dbReference>
<organism evidence="10 11">
    <name type="scientific">Paraburkholderia dioscoreae</name>
    <dbReference type="NCBI Taxonomy" id="2604047"/>
    <lineage>
        <taxon>Bacteria</taxon>
        <taxon>Pseudomonadati</taxon>
        <taxon>Pseudomonadota</taxon>
        <taxon>Betaproteobacteria</taxon>
        <taxon>Burkholderiales</taxon>
        <taxon>Burkholderiaceae</taxon>
        <taxon>Paraburkholderia</taxon>
    </lineage>
</organism>
<dbReference type="KEGG" id="pdio:PDMSB3_0025.2"/>
<dbReference type="InterPro" id="IPR028366">
    <property type="entry name" value="PhoU"/>
</dbReference>
<dbReference type="PIRSF" id="PIRSF003107">
    <property type="entry name" value="PhoU"/>
    <property type="match status" value="1"/>
</dbReference>
<dbReference type="SUPFAM" id="SSF109755">
    <property type="entry name" value="PhoU-like"/>
    <property type="match status" value="1"/>
</dbReference>
<dbReference type="GO" id="GO:0045936">
    <property type="term" value="P:negative regulation of phosphate metabolic process"/>
    <property type="evidence" value="ECO:0007669"/>
    <property type="project" value="InterPro"/>
</dbReference>
<geneLocation type="plasmid" evidence="10 11">
    <name>pI</name>
</geneLocation>
<dbReference type="Proteomes" id="UP000325811">
    <property type="component" value="Plasmid pI"/>
</dbReference>
<evidence type="ECO:0000256" key="4">
    <source>
        <dbReference type="ARBA" id="ARBA00022448"/>
    </source>
</evidence>
<protein>
    <recommendedName>
        <fullName evidence="8">Phosphate-specific transport system accessory protein PhoU</fullName>
    </recommendedName>
</protein>
<evidence type="ECO:0000259" key="9">
    <source>
        <dbReference type="Pfam" id="PF01895"/>
    </source>
</evidence>
<reference evidence="10 11" key="1">
    <citation type="submission" date="2019-08" db="EMBL/GenBank/DDBJ databases">
        <authorList>
            <person name="Herpell B J."/>
        </authorList>
    </citation>
    <scope>NUCLEOTIDE SEQUENCE [LARGE SCALE GENOMIC DNA]</scope>
    <source>
        <strain evidence="11">Msb3</strain>
        <plasmid evidence="10 11">pI</plasmid>
    </source>
</reference>
<dbReference type="AlphaFoldDB" id="A0A5Q4ZGJ7"/>
<dbReference type="FunFam" id="1.20.58.220:FF:000004">
    <property type="entry name" value="Phosphate-specific transport system accessory protein PhoU"/>
    <property type="match status" value="1"/>
</dbReference>
<sequence length="237" mass="26674">MSDKHLSSQFDADLNLVSTRLLEMGGLVEQQIARAMQALDTFDLDIVEQVIADEHRLNAMEIQIDEELSNIIARRQPAAKDLRLLMAASKTITNLERAGDEARKIAKRTRRIAADSAARTINIAEIKLSGEMATHILRRALDAFARLDTVAAAQIVRDDQAIDEEFRAFVRKLVTYMMEDPRSISVGLDYLFVAKAIERIGDHATNIAEFIVYVVKGTDVRHLSQDELERRALDTKD</sequence>
<evidence type="ECO:0000313" key="10">
    <source>
        <dbReference type="EMBL" id="VVD30861.1"/>
    </source>
</evidence>
<dbReference type="Gene3D" id="1.20.58.220">
    <property type="entry name" value="Phosphate transport system protein phou homolog 2, domain 2"/>
    <property type="match status" value="1"/>
</dbReference>
<comment type="function">
    <text evidence="7 8">Plays a role in the regulation of phosphate uptake.</text>
</comment>
<name>A0A5Q4ZGJ7_9BURK</name>
<evidence type="ECO:0000256" key="7">
    <source>
        <dbReference type="ARBA" id="ARBA00056181"/>
    </source>
</evidence>
<dbReference type="Pfam" id="PF01895">
    <property type="entry name" value="PhoU"/>
    <property type="match status" value="2"/>
</dbReference>
<dbReference type="GO" id="GO:0030643">
    <property type="term" value="P:intracellular phosphate ion homeostasis"/>
    <property type="evidence" value="ECO:0007669"/>
    <property type="project" value="InterPro"/>
</dbReference>
<dbReference type="PANTHER" id="PTHR42930">
    <property type="entry name" value="PHOSPHATE-SPECIFIC TRANSPORT SYSTEM ACCESSORY PROTEIN PHOU"/>
    <property type="match status" value="1"/>
</dbReference>